<dbReference type="Pfam" id="PF00931">
    <property type="entry name" value="NB-ARC"/>
    <property type="match status" value="1"/>
</dbReference>
<evidence type="ECO:0000259" key="1">
    <source>
        <dbReference type="Pfam" id="PF00931"/>
    </source>
</evidence>
<accession>A0AA45R6S0</accession>
<dbReference type="AlphaFoldDB" id="A0AA45R6S0"/>
<dbReference type="Pfam" id="PF13424">
    <property type="entry name" value="TPR_12"/>
    <property type="match status" value="2"/>
</dbReference>
<dbReference type="PANTHER" id="PTHR47691">
    <property type="entry name" value="REGULATOR-RELATED"/>
    <property type="match status" value="1"/>
</dbReference>
<reference evidence="2" key="1">
    <citation type="submission" date="2021-04" db="EMBL/GenBank/DDBJ databases">
        <title>Genomic sequence of Actinosynnema pretiosum subsp. pretiosum ATCC 31280 (C-14919).</title>
        <authorList>
            <person name="Bai L."/>
            <person name="Wang X."/>
            <person name="Xiao Y."/>
        </authorList>
    </citation>
    <scope>NUCLEOTIDE SEQUENCE</scope>
    <source>
        <strain evidence="2">ATCC 31280</strain>
    </source>
</reference>
<proteinExistence type="predicted"/>
<dbReference type="EMBL" id="CP073249">
    <property type="protein sequence ID" value="QUF07336.1"/>
    <property type="molecule type" value="Genomic_DNA"/>
</dbReference>
<evidence type="ECO:0000313" key="3">
    <source>
        <dbReference type="Proteomes" id="UP000677152"/>
    </source>
</evidence>
<dbReference type="InterPro" id="IPR002182">
    <property type="entry name" value="NB-ARC"/>
</dbReference>
<dbReference type="Gene3D" id="1.25.40.10">
    <property type="entry name" value="Tetratricopeptide repeat domain"/>
    <property type="match status" value="2"/>
</dbReference>
<dbReference type="InterPro" id="IPR019734">
    <property type="entry name" value="TPR_rpt"/>
</dbReference>
<dbReference type="Gene3D" id="3.40.50.300">
    <property type="entry name" value="P-loop containing nucleotide triphosphate hydrolases"/>
    <property type="match status" value="1"/>
</dbReference>
<dbReference type="SMART" id="SM00028">
    <property type="entry name" value="TPR"/>
    <property type="match status" value="5"/>
</dbReference>
<gene>
    <name evidence="2" type="ORF">KCV87_15675</name>
</gene>
<dbReference type="PANTHER" id="PTHR47691:SF3">
    <property type="entry name" value="HTH-TYPE TRANSCRIPTIONAL REGULATOR RV0890C-RELATED"/>
    <property type="match status" value="1"/>
</dbReference>
<organism evidence="2 3">
    <name type="scientific">Actinosynnema pretiosum subsp. pretiosum</name>
    <dbReference type="NCBI Taxonomy" id="103721"/>
    <lineage>
        <taxon>Bacteria</taxon>
        <taxon>Bacillati</taxon>
        <taxon>Actinomycetota</taxon>
        <taxon>Actinomycetes</taxon>
        <taxon>Pseudonocardiales</taxon>
        <taxon>Pseudonocardiaceae</taxon>
        <taxon>Actinosynnema</taxon>
    </lineage>
</organism>
<dbReference type="Proteomes" id="UP000677152">
    <property type="component" value="Chromosome"/>
</dbReference>
<evidence type="ECO:0000313" key="2">
    <source>
        <dbReference type="EMBL" id="QUF07336.1"/>
    </source>
</evidence>
<dbReference type="InterPro" id="IPR027417">
    <property type="entry name" value="P-loop_NTPase"/>
</dbReference>
<dbReference type="InterPro" id="IPR011990">
    <property type="entry name" value="TPR-like_helical_dom_sf"/>
</dbReference>
<sequence length="843" mass="93023">MERLDHGTLRARRGTGCLLRAGGRLEIADCGLMNGMDGSEEHPASRSHNEVRANAKAITQYGMIYGGMVHTTANYFTGDAPAHSPMPIPRQLPADVHGFVNRSEALRLLAQESQESAHRVVVCVIMGTPGVGKTSLALRWAHRMVDEFPDGQLYLDLRGYHEGPSISAEEALKRFLHDLAIPGNRIPVDLDTRSALFRSLLAGRRFLIVLDNAATTTQIRPLLPGTAGSLVLVTSRSRLHDLVLREGARPINLELLRLDEAVSLLRDLLADYRPHDDSKSLAALARLCARLPLALRIAAQRVVSRPGTPLPDLVQELLEESNLWNTLTADDTSDAVRTVFRWSYRAIPADARRLFRLLGLHPSNDFDLRSVAALLDSPVALTRRLLEGLVDAHLVERTGADRYTFHDLLRLYARNQAEEEESWEAMAEAFDRLSLWHFHAVSRVVDLIAPERAAGPRVEQAPGLITPEFTDRAEALTWYERERHNLPPLVRAAGERGLHSTARLLADELREIYSRYNHFDDWLVTGEVALMSARRLGDRAGEANALESLGKAHTQRGDRTKGVELQSTALVIRQGLGDVAGEVASTNAIGLIYLRTHHPSSALQHFQRARELAGALDSDYWTAIATNNTANALIDLDRPAEAVPLLLEALTGYRRLSVPGSEGDALRGLSHAHRLLDQYGHAREFVERALAIAREQRNRAWEAFWSLEASRVFAVLGPPTAALSHADRSAALQRELGDPVREAEAVDAIGELHLRIDGGGGASGFHRYSVEVFREFDERWRLALALRNLGGALAAEEGRASAAPHWAEAVELLSEFDDPTAHRHRTELEALLAGSGNDLPEPP</sequence>
<feature type="domain" description="NB-ARC" evidence="1">
    <location>
        <begin position="117"/>
        <end position="266"/>
    </location>
</feature>
<dbReference type="PRINTS" id="PR00364">
    <property type="entry name" value="DISEASERSIST"/>
</dbReference>
<protein>
    <submittedName>
        <fullName evidence="2">Tetratricopeptide repeat protein</fullName>
    </submittedName>
</protein>
<dbReference type="SUPFAM" id="SSF48452">
    <property type="entry name" value="TPR-like"/>
    <property type="match status" value="2"/>
</dbReference>
<dbReference type="SUPFAM" id="SSF52540">
    <property type="entry name" value="P-loop containing nucleoside triphosphate hydrolases"/>
    <property type="match status" value="1"/>
</dbReference>
<name>A0AA45R6S0_9PSEU</name>
<dbReference type="GO" id="GO:0043531">
    <property type="term" value="F:ADP binding"/>
    <property type="evidence" value="ECO:0007669"/>
    <property type="project" value="InterPro"/>
</dbReference>